<evidence type="ECO:0000256" key="1">
    <source>
        <dbReference type="SAM" id="MobiDB-lite"/>
    </source>
</evidence>
<evidence type="ECO:0000313" key="2">
    <source>
        <dbReference type="EMBL" id="MPC58002.1"/>
    </source>
</evidence>
<sequence>MYANSNTIEKILQAVTEAVFAVVEARLQQQHRVLVATLFSLARLNMFSEKEDYVKAFLIPLNLDETWLWGEIIPPKKEKKAKVDEEEEDEGKEEDKKEQDMEEGKDEEKEKNLEEKEDRSEDEDPEKKKCETVEEHQDQPNEDFPSWIPSECNIKVCFVVCLTGTQSR</sequence>
<protein>
    <submittedName>
        <fullName evidence="2">Uncharacterized protein</fullName>
    </submittedName>
</protein>
<proteinExistence type="predicted"/>
<dbReference type="OrthoDB" id="6376344at2759"/>
<dbReference type="Proteomes" id="UP000324222">
    <property type="component" value="Unassembled WGS sequence"/>
</dbReference>
<accession>A0A5B7GGD7</accession>
<keyword evidence="3" id="KW-1185">Reference proteome</keyword>
<gene>
    <name evidence="2" type="ORF">E2C01_051994</name>
</gene>
<dbReference type="AlphaFoldDB" id="A0A5B7GGD7"/>
<comment type="caution">
    <text evidence="2">The sequence shown here is derived from an EMBL/GenBank/DDBJ whole genome shotgun (WGS) entry which is preliminary data.</text>
</comment>
<feature type="region of interest" description="Disordered" evidence="1">
    <location>
        <begin position="76"/>
        <end position="146"/>
    </location>
</feature>
<reference evidence="2 3" key="1">
    <citation type="submission" date="2019-05" db="EMBL/GenBank/DDBJ databases">
        <title>Another draft genome of Portunus trituberculatus and its Hox gene families provides insights of decapod evolution.</title>
        <authorList>
            <person name="Jeong J.-H."/>
            <person name="Song I."/>
            <person name="Kim S."/>
            <person name="Choi T."/>
            <person name="Kim D."/>
            <person name="Ryu S."/>
            <person name="Kim W."/>
        </authorList>
    </citation>
    <scope>NUCLEOTIDE SEQUENCE [LARGE SCALE GENOMIC DNA]</scope>
    <source>
        <tissue evidence="2">Muscle</tissue>
    </source>
</reference>
<evidence type="ECO:0000313" key="3">
    <source>
        <dbReference type="Proteomes" id="UP000324222"/>
    </source>
</evidence>
<organism evidence="2 3">
    <name type="scientific">Portunus trituberculatus</name>
    <name type="common">Swimming crab</name>
    <name type="synonym">Neptunus trituberculatus</name>
    <dbReference type="NCBI Taxonomy" id="210409"/>
    <lineage>
        <taxon>Eukaryota</taxon>
        <taxon>Metazoa</taxon>
        <taxon>Ecdysozoa</taxon>
        <taxon>Arthropoda</taxon>
        <taxon>Crustacea</taxon>
        <taxon>Multicrustacea</taxon>
        <taxon>Malacostraca</taxon>
        <taxon>Eumalacostraca</taxon>
        <taxon>Eucarida</taxon>
        <taxon>Decapoda</taxon>
        <taxon>Pleocyemata</taxon>
        <taxon>Brachyura</taxon>
        <taxon>Eubrachyura</taxon>
        <taxon>Portunoidea</taxon>
        <taxon>Portunidae</taxon>
        <taxon>Portuninae</taxon>
        <taxon>Portunus</taxon>
    </lineage>
</organism>
<name>A0A5B7GGD7_PORTR</name>
<feature type="compositionally biased region" description="Basic and acidic residues" evidence="1">
    <location>
        <begin position="106"/>
        <end position="139"/>
    </location>
</feature>
<dbReference type="EMBL" id="VSRR010015271">
    <property type="protein sequence ID" value="MPC58002.1"/>
    <property type="molecule type" value="Genomic_DNA"/>
</dbReference>